<evidence type="ECO:0000313" key="2">
    <source>
        <dbReference type="EMBL" id="KAG8181999.1"/>
    </source>
</evidence>
<evidence type="ECO:0000259" key="1">
    <source>
        <dbReference type="PROSITE" id="PS50097"/>
    </source>
</evidence>
<feature type="domain" description="BTB" evidence="1">
    <location>
        <begin position="158"/>
        <end position="228"/>
    </location>
</feature>
<organism evidence="2 3">
    <name type="scientific">Oedothorax gibbosus</name>
    <dbReference type="NCBI Taxonomy" id="931172"/>
    <lineage>
        <taxon>Eukaryota</taxon>
        <taxon>Metazoa</taxon>
        <taxon>Ecdysozoa</taxon>
        <taxon>Arthropoda</taxon>
        <taxon>Chelicerata</taxon>
        <taxon>Arachnida</taxon>
        <taxon>Araneae</taxon>
        <taxon>Araneomorphae</taxon>
        <taxon>Entelegynae</taxon>
        <taxon>Araneoidea</taxon>
        <taxon>Linyphiidae</taxon>
        <taxon>Erigoninae</taxon>
        <taxon>Oedothorax</taxon>
    </lineage>
</organism>
<dbReference type="InterPro" id="IPR000210">
    <property type="entry name" value="BTB/POZ_dom"/>
</dbReference>
<accession>A0AAV6UCT7</accession>
<dbReference type="PANTHER" id="PTHR24410:SF23">
    <property type="entry name" value="BTB DOMAIN-CONTAINING PROTEIN-RELATED"/>
    <property type="match status" value="1"/>
</dbReference>
<reference evidence="2 3" key="1">
    <citation type="journal article" date="2022" name="Nat. Ecol. Evol.">
        <title>A masculinizing supergene underlies an exaggerated male reproductive morph in a spider.</title>
        <authorList>
            <person name="Hendrickx F."/>
            <person name="De Corte Z."/>
            <person name="Sonet G."/>
            <person name="Van Belleghem S.M."/>
            <person name="Kostlbacher S."/>
            <person name="Vangestel C."/>
        </authorList>
    </citation>
    <scope>NUCLEOTIDE SEQUENCE [LARGE SCALE GENOMIC DNA]</scope>
    <source>
        <strain evidence="2">W744_W776</strain>
    </source>
</reference>
<dbReference type="PANTHER" id="PTHR24410">
    <property type="entry name" value="HL07962P-RELATED"/>
    <property type="match status" value="1"/>
</dbReference>
<dbReference type="EMBL" id="JAFNEN010000485">
    <property type="protein sequence ID" value="KAG8181999.1"/>
    <property type="molecule type" value="Genomic_DNA"/>
</dbReference>
<sequence length="532" mass="60654">MSSAHRRIVKEFTHLWKLEQLPSLLSENKEIWSPKIHVSANNWIQFCLDSAGTDVISDVARLTVKNSAYLNVSLINCDLNLDDVPTPSFKSVKIPYLSLPGWKFHYDSNQERVKKGCFLFHIRLFIAENAYQNGETPDVDLRKLSIDFGPLLNSTNSADLVLETSTGDVFRTHCAILSVRCPELLRLLNLVENDPSPSPRKRVLYTVPNEVLTVLLGYWYRGELQVGRTDIEASLRNTINYFKLGDLMSKTCAYPTNTTTITRVKKFTHNIFWPIKDMRFPIPKKVFNSPVFYPVDKVSLQLMLMLEPMNEFGKIRVSVRLSPDFVPSNCTIHLKTALVDVFEELTQVRSFDLHPQLEWKEVAVLNQDDQEGILDEDTMTFHCEMTIHQTVHEVIINEYSKESIGGLTPPHQDYAGLSASLKTLYESGKFADLTLQAGDKMFKLHKAILSARAPKLFEILQDVSRGRRVFQQTGVVDEEPDVLNTLLMYVYCARVELVNMGDATKLYLAASKYELGLLKKKCLAYIKSNITF</sequence>
<dbReference type="PROSITE" id="PS50097">
    <property type="entry name" value="BTB"/>
    <property type="match status" value="2"/>
</dbReference>
<dbReference type="Gene3D" id="3.30.710.10">
    <property type="entry name" value="Potassium Channel Kv1.1, Chain A"/>
    <property type="match status" value="2"/>
</dbReference>
<dbReference type="InterPro" id="IPR051481">
    <property type="entry name" value="BTB-POZ/Galectin-3-binding"/>
</dbReference>
<gene>
    <name evidence="2" type="ORF">JTE90_014378</name>
</gene>
<feature type="domain" description="BTB" evidence="1">
    <location>
        <begin position="431"/>
        <end position="499"/>
    </location>
</feature>
<dbReference type="AlphaFoldDB" id="A0AAV6UCT7"/>
<dbReference type="InterPro" id="IPR011333">
    <property type="entry name" value="SKP1/BTB/POZ_sf"/>
</dbReference>
<keyword evidence="3" id="KW-1185">Reference proteome</keyword>
<dbReference type="Proteomes" id="UP000827092">
    <property type="component" value="Unassembled WGS sequence"/>
</dbReference>
<protein>
    <recommendedName>
        <fullName evidence="1">BTB domain-containing protein</fullName>
    </recommendedName>
</protein>
<evidence type="ECO:0000313" key="3">
    <source>
        <dbReference type="Proteomes" id="UP000827092"/>
    </source>
</evidence>
<comment type="caution">
    <text evidence="2">The sequence shown here is derived from an EMBL/GenBank/DDBJ whole genome shotgun (WGS) entry which is preliminary data.</text>
</comment>
<name>A0AAV6UCT7_9ARAC</name>
<dbReference type="SUPFAM" id="SSF54695">
    <property type="entry name" value="POZ domain"/>
    <property type="match status" value="1"/>
</dbReference>
<dbReference type="Pfam" id="PF00651">
    <property type="entry name" value="BTB"/>
    <property type="match status" value="2"/>
</dbReference>
<proteinExistence type="predicted"/>
<dbReference type="SMART" id="SM00225">
    <property type="entry name" value="BTB"/>
    <property type="match status" value="2"/>
</dbReference>